<comment type="function">
    <text evidence="10">Participates in the translocation of lipoproteins from the inner membrane to the outer membrane. Only forms a complex with a lipoprotein if the residue after the N-terminal Cys is not an aspartate (The Asp acts as a targeting signal to indicate that the lipoprotein should stay in the inner membrane).</text>
</comment>
<comment type="subcellular location">
    <subcellularLocation>
        <location evidence="1 10">Periplasm</location>
    </subcellularLocation>
</comment>
<dbReference type="RefSeq" id="WP_105935282.1">
    <property type="nucleotide sequence ID" value="NZ_PVNP01000161.1"/>
</dbReference>
<name>A0A2S9V8L5_9ALTE</name>
<keyword evidence="6 10" id="KW-0732">Signal</keyword>
<evidence type="ECO:0000256" key="4">
    <source>
        <dbReference type="ARBA" id="ARBA00014035"/>
    </source>
</evidence>
<dbReference type="Proteomes" id="UP000238949">
    <property type="component" value="Unassembled WGS sequence"/>
</dbReference>
<dbReference type="GO" id="GO:0044874">
    <property type="term" value="P:lipoprotein localization to outer membrane"/>
    <property type="evidence" value="ECO:0007669"/>
    <property type="project" value="UniProtKB-UniRule"/>
</dbReference>
<reference evidence="12" key="1">
    <citation type="journal article" date="2020" name="Int. J. Syst. Evol. Microbiol.">
        <title>Alteromonas alba sp. nov., a marine bacterium isolated from the seawater of the West Pacific Ocean.</title>
        <authorList>
            <person name="Sun C."/>
            <person name="Wu Y.-H."/>
            <person name="Xamxidin M."/>
            <person name="Cheng H."/>
            <person name="Xu X.-W."/>
        </authorList>
    </citation>
    <scope>NUCLEOTIDE SEQUENCE [LARGE SCALE GENOMIC DNA]</scope>
    <source>
        <strain evidence="12">190</strain>
    </source>
</reference>
<evidence type="ECO:0000256" key="7">
    <source>
        <dbReference type="ARBA" id="ARBA00022764"/>
    </source>
</evidence>
<keyword evidence="11" id="KW-0449">Lipoprotein</keyword>
<comment type="subunit">
    <text evidence="3 10">Monomer.</text>
</comment>
<keyword evidence="5 10" id="KW-0813">Transport</keyword>
<keyword evidence="12" id="KW-1185">Reference proteome</keyword>
<keyword evidence="9 10" id="KW-0143">Chaperone</keyword>
<dbReference type="Gene3D" id="2.50.20.10">
    <property type="entry name" value="Lipoprotein localisation LolA/LolB/LppX"/>
    <property type="match status" value="1"/>
</dbReference>
<accession>A0A2S9V8L5</accession>
<evidence type="ECO:0000256" key="9">
    <source>
        <dbReference type="ARBA" id="ARBA00023186"/>
    </source>
</evidence>
<evidence type="ECO:0000256" key="10">
    <source>
        <dbReference type="HAMAP-Rule" id="MF_00240"/>
    </source>
</evidence>
<evidence type="ECO:0000256" key="2">
    <source>
        <dbReference type="ARBA" id="ARBA00007615"/>
    </source>
</evidence>
<dbReference type="AlphaFoldDB" id="A0A2S9V8L5"/>
<dbReference type="OrthoDB" id="9787361at2"/>
<dbReference type="HAMAP" id="MF_00240">
    <property type="entry name" value="LolA"/>
    <property type="match status" value="1"/>
</dbReference>
<feature type="signal peptide" evidence="10">
    <location>
        <begin position="1"/>
        <end position="21"/>
    </location>
</feature>
<dbReference type="SUPFAM" id="SSF89392">
    <property type="entry name" value="Prokaryotic lipoproteins and lipoprotein localization factors"/>
    <property type="match status" value="1"/>
</dbReference>
<comment type="similarity">
    <text evidence="2 10">Belongs to the LolA family.</text>
</comment>
<evidence type="ECO:0000313" key="11">
    <source>
        <dbReference type="EMBL" id="PRO72778.1"/>
    </source>
</evidence>
<dbReference type="NCBIfam" id="TIGR00547">
    <property type="entry name" value="lolA"/>
    <property type="match status" value="1"/>
</dbReference>
<dbReference type="InterPro" id="IPR004564">
    <property type="entry name" value="OM_lipoprot_carrier_LolA-like"/>
</dbReference>
<dbReference type="CDD" id="cd16325">
    <property type="entry name" value="LolA"/>
    <property type="match status" value="1"/>
</dbReference>
<dbReference type="Pfam" id="PF03548">
    <property type="entry name" value="LolA"/>
    <property type="match status" value="1"/>
</dbReference>
<evidence type="ECO:0000256" key="3">
    <source>
        <dbReference type="ARBA" id="ARBA00011245"/>
    </source>
</evidence>
<comment type="caution">
    <text evidence="11">The sequence shown here is derived from an EMBL/GenBank/DDBJ whole genome shotgun (WGS) entry which is preliminary data.</text>
</comment>
<dbReference type="GO" id="GO:0030288">
    <property type="term" value="C:outer membrane-bounded periplasmic space"/>
    <property type="evidence" value="ECO:0007669"/>
    <property type="project" value="TreeGrafter"/>
</dbReference>
<dbReference type="PANTHER" id="PTHR35869:SF1">
    <property type="entry name" value="OUTER-MEMBRANE LIPOPROTEIN CARRIER PROTEIN"/>
    <property type="match status" value="1"/>
</dbReference>
<keyword evidence="7 10" id="KW-0574">Periplasm</keyword>
<gene>
    <name evidence="10 11" type="primary">lolA</name>
    <name evidence="11" type="ORF">C6Y40_14970</name>
</gene>
<proteinExistence type="inferred from homology"/>
<dbReference type="EMBL" id="PVNP01000161">
    <property type="protein sequence ID" value="PRO72778.1"/>
    <property type="molecule type" value="Genomic_DNA"/>
</dbReference>
<evidence type="ECO:0000256" key="6">
    <source>
        <dbReference type="ARBA" id="ARBA00022729"/>
    </source>
</evidence>
<sequence length="204" mass="22192" precursor="true">MKSLLSGALVALSFFSVSALADDAEALKTKLAGLESFKAAFTQSVTDENGEVVHKATGNLTMARPDKLRWETQSPDETVLIADGSAVWHIDEWVEQVTVMSQAQAIDNNPMVLLTSNDDATWQQYTVNATQPNTFSVAAKAEGGQIRTLSLSFDDKGLANLVMLDSQGQQSAINFSQREFNTPIFPSAFIADVPESFMVDDQRP</sequence>
<organism evidence="11 12">
    <name type="scientific">Alteromonas alba</name>
    <dbReference type="NCBI Taxonomy" id="2079529"/>
    <lineage>
        <taxon>Bacteria</taxon>
        <taxon>Pseudomonadati</taxon>
        <taxon>Pseudomonadota</taxon>
        <taxon>Gammaproteobacteria</taxon>
        <taxon>Alteromonadales</taxon>
        <taxon>Alteromonadaceae</taxon>
        <taxon>Alteromonas/Salinimonas group</taxon>
        <taxon>Alteromonas</taxon>
    </lineage>
</organism>
<evidence type="ECO:0000313" key="12">
    <source>
        <dbReference type="Proteomes" id="UP000238949"/>
    </source>
</evidence>
<protein>
    <recommendedName>
        <fullName evidence="4 10">Outer-membrane lipoprotein carrier protein</fullName>
    </recommendedName>
</protein>
<feature type="chain" id="PRO_5015790747" description="Outer-membrane lipoprotein carrier protein" evidence="10">
    <location>
        <begin position="22"/>
        <end position="204"/>
    </location>
</feature>
<dbReference type="InterPro" id="IPR029046">
    <property type="entry name" value="LolA/LolB/LppX"/>
</dbReference>
<keyword evidence="8 10" id="KW-0653">Protein transport</keyword>
<dbReference type="PANTHER" id="PTHR35869">
    <property type="entry name" value="OUTER-MEMBRANE LIPOPROTEIN CARRIER PROTEIN"/>
    <property type="match status" value="1"/>
</dbReference>
<evidence type="ECO:0000256" key="1">
    <source>
        <dbReference type="ARBA" id="ARBA00004418"/>
    </source>
</evidence>
<dbReference type="InterPro" id="IPR018323">
    <property type="entry name" value="OM_lipoprot_carrier_LolA_Pbac"/>
</dbReference>
<evidence type="ECO:0000256" key="8">
    <source>
        <dbReference type="ARBA" id="ARBA00022927"/>
    </source>
</evidence>
<dbReference type="GO" id="GO:0042953">
    <property type="term" value="P:lipoprotein transport"/>
    <property type="evidence" value="ECO:0007669"/>
    <property type="project" value="InterPro"/>
</dbReference>
<evidence type="ECO:0000256" key="5">
    <source>
        <dbReference type="ARBA" id="ARBA00022448"/>
    </source>
</evidence>